<reference evidence="1 2" key="1">
    <citation type="journal article" date="2016" name="Genome Biol. Evol.">
        <title>Gene Family Evolution Reflects Adaptation to Soil Environmental Stressors in the Genome of the Collembolan Orchesella cincta.</title>
        <authorList>
            <person name="Faddeeva-Vakhrusheva A."/>
            <person name="Derks M.F."/>
            <person name="Anvar S.Y."/>
            <person name="Agamennone V."/>
            <person name="Suring W."/>
            <person name="Smit S."/>
            <person name="van Straalen N.M."/>
            <person name="Roelofs D."/>
        </authorList>
    </citation>
    <scope>NUCLEOTIDE SEQUENCE [LARGE SCALE GENOMIC DNA]</scope>
    <source>
        <tissue evidence="1">Mixed pool</tissue>
    </source>
</reference>
<dbReference type="InterPro" id="IPR004245">
    <property type="entry name" value="DUF229"/>
</dbReference>
<proteinExistence type="predicted"/>
<evidence type="ECO:0000313" key="1">
    <source>
        <dbReference type="EMBL" id="ODM91936.1"/>
    </source>
</evidence>
<evidence type="ECO:0000313" key="2">
    <source>
        <dbReference type="Proteomes" id="UP000094527"/>
    </source>
</evidence>
<name>A0A1D2MG11_ORCCI</name>
<accession>A0A1D2MG11</accession>
<dbReference type="Pfam" id="PF02995">
    <property type="entry name" value="DUF229"/>
    <property type="match status" value="1"/>
</dbReference>
<protein>
    <submittedName>
        <fullName evidence="1">Uncharacterized protein</fullName>
    </submittedName>
</protein>
<sequence length="71" mass="7777">MPAVPLASPSEKETNSSCLVHGLLDNFTFIWKNVSEHGFQTAFGEDWFAGGQFNCVEASKTLQRTTICAPL</sequence>
<dbReference type="Proteomes" id="UP000094527">
    <property type="component" value="Unassembled WGS sequence"/>
</dbReference>
<gene>
    <name evidence="1" type="ORF">Ocin01_14750</name>
</gene>
<dbReference type="AlphaFoldDB" id="A0A1D2MG11"/>
<dbReference type="OrthoDB" id="413313at2759"/>
<dbReference type="EMBL" id="LJIJ01001377">
    <property type="protein sequence ID" value="ODM91936.1"/>
    <property type="molecule type" value="Genomic_DNA"/>
</dbReference>
<organism evidence="1 2">
    <name type="scientific">Orchesella cincta</name>
    <name type="common">Springtail</name>
    <name type="synonym">Podura cincta</name>
    <dbReference type="NCBI Taxonomy" id="48709"/>
    <lineage>
        <taxon>Eukaryota</taxon>
        <taxon>Metazoa</taxon>
        <taxon>Ecdysozoa</taxon>
        <taxon>Arthropoda</taxon>
        <taxon>Hexapoda</taxon>
        <taxon>Collembola</taxon>
        <taxon>Entomobryomorpha</taxon>
        <taxon>Entomobryoidea</taxon>
        <taxon>Orchesellidae</taxon>
        <taxon>Orchesellinae</taxon>
        <taxon>Orchesella</taxon>
    </lineage>
</organism>
<comment type="caution">
    <text evidence="1">The sequence shown here is derived from an EMBL/GenBank/DDBJ whole genome shotgun (WGS) entry which is preliminary data.</text>
</comment>
<keyword evidence="2" id="KW-1185">Reference proteome</keyword>